<evidence type="ECO:0000313" key="1">
    <source>
        <dbReference type="EMBL" id="KAJ7036546.1"/>
    </source>
</evidence>
<protein>
    <recommendedName>
        <fullName evidence="3">F-box domain-containing protein</fullName>
    </recommendedName>
</protein>
<accession>A0AAD6X6A9</accession>
<dbReference type="Proteomes" id="UP001218188">
    <property type="component" value="Unassembled WGS sequence"/>
</dbReference>
<reference evidence="1" key="1">
    <citation type="submission" date="2023-03" db="EMBL/GenBank/DDBJ databases">
        <title>Massive genome expansion in bonnet fungi (Mycena s.s.) driven by repeated elements and novel gene families across ecological guilds.</title>
        <authorList>
            <consortium name="Lawrence Berkeley National Laboratory"/>
            <person name="Harder C.B."/>
            <person name="Miyauchi S."/>
            <person name="Viragh M."/>
            <person name="Kuo A."/>
            <person name="Thoen E."/>
            <person name="Andreopoulos B."/>
            <person name="Lu D."/>
            <person name="Skrede I."/>
            <person name="Drula E."/>
            <person name="Henrissat B."/>
            <person name="Morin E."/>
            <person name="Kohler A."/>
            <person name="Barry K."/>
            <person name="LaButti K."/>
            <person name="Morin E."/>
            <person name="Salamov A."/>
            <person name="Lipzen A."/>
            <person name="Mereny Z."/>
            <person name="Hegedus B."/>
            <person name="Baldrian P."/>
            <person name="Stursova M."/>
            <person name="Weitz H."/>
            <person name="Taylor A."/>
            <person name="Grigoriev I.V."/>
            <person name="Nagy L.G."/>
            <person name="Martin F."/>
            <person name="Kauserud H."/>
        </authorList>
    </citation>
    <scope>NUCLEOTIDE SEQUENCE</scope>
    <source>
        <strain evidence="1">CBHHK200</strain>
    </source>
</reference>
<evidence type="ECO:0008006" key="3">
    <source>
        <dbReference type="Google" id="ProtNLM"/>
    </source>
</evidence>
<gene>
    <name evidence="1" type="ORF">C8F04DRAFT_1257777</name>
</gene>
<dbReference type="AlphaFoldDB" id="A0AAD6X6A9"/>
<keyword evidence="2" id="KW-1185">Reference proteome</keyword>
<name>A0AAD6X6A9_9AGAR</name>
<comment type="caution">
    <text evidence="1">The sequence shown here is derived from an EMBL/GenBank/DDBJ whole genome shotgun (WGS) entry which is preliminary data.</text>
</comment>
<evidence type="ECO:0000313" key="2">
    <source>
        <dbReference type="Proteomes" id="UP001218188"/>
    </source>
</evidence>
<organism evidence="1 2">
    <name type="scientific">Mycena alexandri</name>
    <dbReference type="NCBI Taxonomy" id="1745969"/>
    <lineage>
        <taxon>Eukaryota</taxon>
        <taxon>Fungi</taxon>
        <taxon>Dikarya</taxon>
        <taxon>Basidiomycota</taxon>
        <taxon>Agaricomycotina</taxon>
        <taxon>Agaricomycetes</taxon>
        <taxon>Agaricomycetidae</taxon>
        <taxon>Agaricales</taxon>
        <taxon>Marasmiineae</taxon>
        <taxon>Mycenaceae</taxon>
        <taxon>Mycena</taxon>
    </lineage>
</organism>
<sequence>MVLTRRASKSIVRWLPNEVISEIIQAAPPRDRASLCRTTKLFEGLGVPILYRVVELETVASTEAFCFTITSHTAKFANFVRSLTVDTHAPSLYNLAVSLWECMKTLLSIEQLCLRGSLAYVTSAPEWLALTFPRLLHCRLFTFDRHWASNEELGTLSSFLARHPTLRSVNIADFTFKRWPSTAAQIPLPDLQRIRAPAKIFPRILANDLKEARLEWEFGGKADMWPPEPIFLALNATTRRDNSLVCSIYCGHFEFLPIMDSASMHIPHAKTLRVVTVPEDPGDPGSDDPRRPDDKIHHVKKWLPRFIGLEFFALELYLDELVDGRSTFWANEAEDQLTVHGFGDLCSTLQACGLGENAWRRVGGTWERFPAADFLALAGVTLVD</sequence>
<dbReference type="EMBL" id="JARJCM010000042">
    <property type="protein sequence ID" value="KAJ7036546.1"/>
    <property type="molecule type" value="Genomic_DNA"/>
</dbReference>
<proteinExistence type="predicted"/>